<name>A0ABR3Q5K8_9TREE</name>
<sequence>MSTPTAGVLPPSHGRGDNNQVQVLGTPSSPPSGPSEFAETSTVQLEWRLSGLRQMYESSKGEAKSKCIKSAVFGDPDNLWEVLWYPNSGVQGGEFASLYLSCVPTPQEREQGIGGKWSRKGKWWFRFEVKVAEERKNQLLVLTSKDASDHMFAVKTANWGWQQFAKRDQLFLHPAVVSADAFVIVCTISAQPQLPAGYWLGLSSPPRNPTTAGTPNGTIGPSVGIASWTGGDGASGGVAGGTMAAGGPKRVVPRDLVSAVGDMLDDPLYSDIEFVIPGPRIHSGGYDEPRPPPRRIYANKKILNRCQYFDAMFHGGFGESEGALADMDQDPTMDLLSDSDEEDEAQELLESSEYANLVPRSRDHSTTTTRDTSPAQTRRLSSESIEHARRPANADDDSDDEDEEGTDGTGTSDGSSEETNPADASAEGSGAESIATAAPDASSAELVKRESRTRTRSIGNAVLGPKKTRVAIRDAAWSTWWAVLYFLYTDIIYFAPLSSSFASSSRNPRHSRSNSSTSIPGPEPRNRREWIAQWLAERGMSSGLGPSDVVPGTATSATFGHSLGGFHQMFSPVPTSSEGLTTPAIGPRPVSAKSVYRLADKLGLPALKIRAYNHIIYWLKPDNIPAEVFSRFSCTFEDVRKVQVALFLKHWSDIKKSDTMQNIWKQIREGKHVGFEEVWPLIVSQLDFRPS</sequence>
<feature type="compositionally biased region" description="Acidic residues" evidence="1">
    <location>
        <begin position="327"/>
        <end position="347"/>
    </location>
</feature>
<evidence type="ECO:0000256" key="1">
    <source>
        <dbReference type="SAM" id="MobiDB-lite"/>
    </source>
</evidence>
<feature type="domain" description="MATH" evidence="2">
    <location>
        <begin position="42"/>
        <end position="188"/>
    </location>
</feature>
<protein>
    <recommendedName>
        <fullName evidence="2">MATH domain-containing protein</fullName>
    </recommendedName>
</protein>
<feature type="region of interest" description="Disordered" evidence="1">
    <location>
        <begin position="322"/>
        <end position="453"/>
    </location>
</feature>
<evidence type="ECO:0000259" key="2">
    <source>
        <dbReference type="PROSITE" id="PS50144"/>
    </source>
</evidence>
<dbReference type="EMBL" id="JBBXJM010000003">
    <property type="protein sequence ID" value="KAL1409747.1"/>
    <property type="molecule type" value="Genomic_DNA"/>
</dbReference>
<dbReference type="GeneID" id="95984787"/>
<dbReference type="InterPro" id="IPR002083">
    <property type="entry name" value="MATH/TRAF_dom"/>
</dbReference>
<dbReference type="Gene3D" id="2.60.210.10">
    <property type="entry name" value="Apoptosis, Tumor Necrosis Factor Receptor Associated Protein 2, Chain A"/>
    <property type="match status" value="1"/>
</dbReference>
<feature type="compositionally biased region" description="Polar residues" evidence="1">
    <location>
        <begin position="17"/>
        <end position="26"/>
    </location>
</feature>
<feature type="compositionally biased region" description="Basic and acidic residues" evidence="1">
    <location>
        <begin position="380"/>
        <end position="393"/>
    </location>
</feature>
<proteinExistence type="predicted"/>
<dbReference type="PROSITE" id="PS50144">
    <property type="entry name" value="MATH"/>
    <property type="match status" value="1"/>
</dbReference>
<feature type="region of interest" description="Disordered" evidence="1">
    <location>
        <begin position="1"/>
        <end position="40"/>
    </location>
</feature>
<evidence type="ECO:0000313" key="3">
    <source>
        <dbReference type="EMBL" id="KAL1409747.1"/>
    </source>
</evidence>
<reference evidence="3 4" key="1">
    <citation type="submission" date="2023-08" db="EMBL/GenBank/DDBJ databases">
        <title>Annotated Genome Sequence of Vanrija albida AlHP1.</title>
        <authorList>
            <person name="Herzog R."/>
        </authorList>
    </citation>
    <scope>NUCLEOTIDE SEQUENCE [LARGE SCALE GENOMIC DNA]</scope>
    <source>
        <strain evidence="3 4">AlHP1</strain>
    </source>
</reference>
<dbReference type="Proteomes" id="UP001565368">
    <property type="component" value="Unassembled WGS sequence"/>
</dbReference>
<evidence type="ECO:0000313" key="4">
    <source>
        <dbReference type="Proteomes" id="UP001565368"/>
    </source>
</evidence>
<organism evidence="3 4">
    <name type="scientific">Vanrija albida</name>
    <dbReference type="NCBI Taxonomy" id="181172"/>
    <lineage>
        <taxon>Eukaryota</taxon>
        <taxon>Fungi</taxon>
        <taxon>Dikarya</taxon>
        <taxon>Basidiomycota</taxon>
        <taxon>Agaricomycotina</taxon>
        <taxon>Tremellomycetes</taxon>
        <taxon>Trichosporonales</taxon>
        <taxon>Trichosporonaceae</taxon>
        <taxon>Vanrija</taxon>
    </lineage>
</organism>
<keyword evidence="4" id="KW-1185">Reference proteome</keyword>
<dbReference type="RefSeq" id="XP_069209691.1">
    <property type="nucleotide sequence ID" value="XM_069352273.1"/>
</dbReference>
<comment type="caution">
    <text evidence="3">The sequence shown here is derived from an EMBL/GenBank/DDBJ whole genome shotgun (WGS) entry which is preliminary data.</text>
</comment>
<accession>A0ABR3Q5K8</accession>
<dbReference type="SUPFAM" id="SSF54695">
    <property type="entry name" value="POZ domain"/>
    <property type="match status" value="1"/>
</dbReference>
<dbReference type="SUPFAM" id="SSF49599">
    <property type="entry name" value="TRAF domain-like"/>
    <property type="match status" value="1"/>
</dbReference>
<dbReference type="InterPro" id="IPR011333">
    <property type="entry name" value="SKP1/BTB/POZ_sf"/>
</dbReference>
<dbReference type="Gene3D" id="3.30.710.10">
    <property type="entry name" value="Potassium Channel Kv1.1, Chain A"/>
    <property type="match status" value="1"/>
</dbReference>
<dbReference type="CDD" id="cd00121">
    <property type="entry name" value="MATH"/>
    <property type="match status" value="1"/>
</dbReference>
<dbReference type="PANTHER" id="PTHR24413">
    <property type="entry name" value="SPECKLE-TYPE POZ PROTEIN"/>
    <property type="match status" value="1"/>
</dbReference>
<feature type="compositionally biased region" description="Acidic residues" evidence="1">
    <location>
        <begin position="394"/>
        <end position="406"/>
    </location>
</feature>
<feature type="region of interest" description="Disordered" evidence="1">
    <location>
        <begin position="503"/>
        <end position="525"/>
    </location>
</feature>
<feature type="compositionally biased region" description="Low complexity" evidence="1">
    <location>
        <begin position="409"/>
        <end position="438"/>
    </location>
</feature>
<gene>
    <name evidence="3" type="ORF">Q8F55_003744</name>
</gene>
<dbReference type="InterPro" id="IPR008974">
    <property type="entry name" value="TRAF-like"/>
</dbReference>